<protein>
    <submittedName>
        <fullName evidence="7">Histone-lysine N-methyltransferase SMYD3</fullName>
    </submittedName>
</protein>
<dbReference type="Gene3D" id="1.25.40.10">
    <property type="entry name" value="Tetratricopeptide repeat domain"/>
    <property type="match status" value="1"/>
</dbReference>
<organism evidence="6 7">
    <name type="scientific">Aplysia californica</name>
    <name type="common">California sea hare</name>
    <dbReference type="NCBI Taxonomy" id="6500"/>
    <lineage>
        <taxon>Eukaryota</taxon>
        <taxon>Metazoa</taxon>
        <taxon>Spiralia</taxon>
        <taxon>Lophotrochozoa</taxon>
        <taxon>Mollusca</taxon>
        <taxon>Gastropoda</taxon>
        <taxon>Heterobranchia</taxon>
        <taxon>Euthyneura</taxon>
        <taxon>Tectipleura</taxon>
        <taxon>Aplysiida</taxon>
        <taxon>Aplysioidea</taxon>
        <taxon>Aplysiidae</taxon>
        <taxon>Aplysia</taxon>
    </lineage>
</organism>
<evidence type="ECO:0000256" key="2">
    <source>
        <dbReference type="ARBA" id="ARBA00022771"/>
    </source>
</evidence>
<name>A0ABM1AC75_APLCA</name>
<reference evidence="7" key="1">
    <citation type="submission" date="2025-08" db="UniProtKB">
        <authorList>
            <consortium name="RefSeq"/>
        </authorList>
    </citation>
    <scope>IDENTIFICATION</scope>
</reference>
<keyword evidence="3" id="KW-0862">Zinc</keyword>
<dbReference type="PANTHER" id="PTHR12197:SF251">
    <property type="entry name" value="EG:BACR7C10.4 PROTEIN"/>
    <property type="match status" value="1"/>
</dbReference>
<dbReference type="Pfam" id="PF01753">
    <property type="entry name" value="zf-MYND"/>
    <property type="match status" value="1"/>
</dbReference>
<dbReference type="GeneID" id="101859368"/>
<sequence>MGWKKGSVIMKAEPFAHVIMQKYREDRCNFCLASSDTLKKCASCKKTWYCGVPCQKKDWKLHKMECPVMKRVPDTPTDSMRLFLRLVIRHMNGASSVNQEKDEKPCFRCFNDLMSHADKITSDRTRNSLFEVAHDFLRAYTHGLLSLPPSSVLLDIFGKMVINTFTIADESLQDVAVGIYNSPSILDHRCYPNAVASFEGRTVTVRAVTDIDSDSYEEVFLSYVDPLATIAERQEQLQQQYYFRCTCSRCSSDHIEKMMCSVEGGTEGDLAKVKACLDKVESMQKAQESSEKILETCDKCLSEITLPSTNVHLVRLIGKGFDAAIESQEFEKAFYLGIKNLKPYQTLHPAFSPCVGYMYANLGKLLLFLGKLHEAEMHLIKGLEIFSVSLGGSHFLVHQVQELLHQCQAELKES</sequence>
<evidence type="ECO:0000256" key="4">
    <source>
        <dbReference type="PROSITE-ProRule" id="PRU00134"/>
    </source>
</evidence>
<dbReference type="SUPFAM" id="SSF144232">
    <property type="entry name" value="HIT/MYND zinc finger-like"/>
    <property type="match status" value="1"/>
</dbReference>
<accession>A0ABM1AC75</accession>
<dbReference type="Gene3D" id="1.10.220.160">
    <property type="match status" value="1"/>
</dbReference>
<dbReference type="Gene3D" id="1.25.40.970">
    <property type="match status" value="1"/>
</dbReference>
<dbReference type="Gene3D" id="2.170.270.10">
    <property type="entry name" value="SET domain"/>
    <property type="match status" value="1"/>
</dbReference>
<keyword evidence="2 4" id="KW-0863">Zinc-finger</keyword>
<dbReference type="PROSITE" id="PS50865">
    <property type="entry name" value="ZF_MYND_2"/>
    <property type="match status" value="1"/>
</dbReference>
<gene>
    <name evidence="7" type="primary">LOC101859368</name>
</gene>
<dbReference type="InterPro" id="IPR046341">
    <property type="entry name" value="SET_dom_sf"/>
</dbReference>
<keyword evidence="1" id="KW-0479">Metal-binding</keyword>
<dbReference type="RefSeq" id="XP_012944925.2">
    <property type="nucleotide sequence ID" value="XM_013089471.2"/>
</dbReference>
<evidence type="ECO:0000313" key="6">
    <source>
        <dbReference type="Proteomes" id="UP000694888"/>
    </source>
</evidence>
<feature type="domain" description="MYND-type" evidence="5">
    <location>
        <begin position="28"/>
        <end position="66"/>
    </location>
</feature>
<dbReference type="InterPro" id="IPR011990">
    <property type="entry name" value="TPR-like_helical_dom_sf"/>
</dbReference>
<evidence type="ECO:0000256" key="3">
    <source>
        <dbReference type="ARBA" id="ARBA00022833"/>
    </source>
</evidence>
<dbReference type="SUPFAM" id="SSF82199">
    <property type="entry name" value="SET domain"/>
    <property type="match status" value="1"/>
</dbReference>
<dbReference type="PROSITE" id="PS01360">
    <property type="entry name" value="ZF_MYND_1"/>
    <property type="match status" value="1"/>
</dbReference>
<dbReference type="Gene3D" id="6.10.140.2220">
    <property type="match status" value="1"/>
</dbReference>
<evidence type="ECO:0000256" key="1">
    <source>
        <dbReference type="ARBA" id="ARBA00022723"/>
    </source>
</evidence>
<dbReference type="InterPro" id="IPR002893">
    <property type="entry name" value="Znf_MYND"/>
</dbReference>
<dbReference type="PANTHER" id="PTHR12197">
    <property type="entry name" value="HISTONE-LYSINE N-METHYLTRANSFERASE SMYD"/>
    <property type="match status" value="1"/>
</dbReference>
<evidence type="ECO:0000313" key="7">
    <source>
        <dbReference type="RefSeq" id="XP_012944925.2"/>
    </source>
</evidence>
<dbReference type="InterPro" id="IPR050869">
    <property type="entry name" value="H3K4_H4K5_MeTrfase"/>
</dbReference>
<dbReference type="Proteomes" id="UP000694888">
    <property type="component" value="Unplaced"/>
</dbReference>
<evidence type="ECO:0000259" key="5">
    <source>
        <dbReference type="PROSITE" id="PS50865"/>
    </source>
</evidence>
<keyword evidence="6" id="KW-1185">Reference proteome</keyword>
<proteinExistence type="predicted"/>